<evidence type="ECO:0000256" key="2">
    <source>
        <dbReference type="SAM" id="Phobius"/>
    </source>
</evidence>
<evidence type="ECO:0000313" key="3">
    <source>
        <dbReference type="EMBL" id="RBP45395.1"/>
    </source>
</evidence>
<organism evidence="3 4">
    <name type="scientific">Roseimicrobium gellanilyticum</name>
    <dbReference type="NCBI Taxonomy" id="748857"/>
    <lineage>
        <taxon>Bacteria</taxon>
        <taxon>Pseudomonadati</taxon>
        <taxon>Verrucomicrobiota</taxon>
        <taxon>Verrucomicrobiia</taxon>
        <taxon>Verrucomicrobiales</taxon>
        <taxon>Verrucomicrobiaceae</taxon>
        <taxon>Roseimicrobium</taxon>
    </lineage>
</organism>
<feature type="region of interest" description="Disordered" evidence="1">
    <location>
        <begin position="295"/>
        <end position="357"/>
    </location>
</feature>
<protein>
    <submittedName>
        <fullName evidence="3">Uncharacterized protein</fullName>
    </submittedName>
</protein>
<feature type="transmembrane region" description="Helical" evidence="2">
    <location>
        <begin position="20"/>
        <end position="47"/>
    </location>
</feature>
<keyword evidence="2" id="KW-1133">Transmembrane helix</keyword>
<feature type="compositionally biased region" description="Pro residues" evidence="1">
    <location>
        <begin position="334"/>
        <end position="343"/>
    </location>
</feature>
<sequence length="357" mass="38468">MGSNSSLSELLQSLDATTYFFVTSGLFISIVGLVFFILGLWFGGLLWRGYKRRYRVAEATIESLKNEAAQLKRRIAGQSPRTQGNASTLELSEPDLPPAEEPGETSAPPASRAFTIWTEPATPKVVCIAEVLSNTPAESPAPEDTGFTAPLLFPTPPERELDVPPLVFPPSQAFSLWTEEGWEPTPAPTAPQLFPPSSAFTLWTTDDFQPAHVRLAWPPSAAFTLWTCTDFVPPLTLPLPEPESEPAPAALSALPPSRDALIAATATAVRSVASYPRPAERRVIVTFPDERPASPRGQAFTLWTQSSGTPTPDGSGISQRSALTSLIRSRVEAPPHPPLPPLDMEPLPFVPAAETDA</sequence>
<dbReference type="Proteomes" id="UP000253426">
    <property type="component" value="Unassembled WGS sequence"/>
</dbReference>
<gene>
    <name evidence="3" type="ORF">DES53_103394</name>
</gene>
<dbReference type="EMBL" id="QNRR01000003">
    <property type="protein sequence ID" value="RBP45395.1"/>
    <property type="molecule type" value="Genomic_DNA"/>
</dbReference>
<evidence type="ECO:0000313" key="4">
    <source>
        <dbReference type="Proteomes" id="UP000253426"/>
    </source>
</evidence>
<feature type="compositionally biased region" description="Polar residues" evidence="1">
    <location>
        <begin position="79"/>
        <end position="90"/>
    </location>
</feature>
<dbReference type="AlphaFoldDB" id="A0A366HPH4"/>
<proteinExistence type="predicted"/>
<feature type="region of interest" description="Disordered" evidence="1">
    <location>
        <begin position="74"/>
        <end position="110"/>
    </location>
</feature>
<comment type="caution">
    <text evidence="3">The sequence shown here is derived from an EMBL/GenBank/DDBJ whole genome shotgun (WGS) entry which is preliminary data.</text>
</comment>
<keyword evidence="2" id="KW-0812">Transmembrane</keyword>
<reference evidence="3 4" key="1">
    <citation type="submission" date="2018-06" db="EMBL/GenBank/DDBJ databases">
        <title>Genomic Encyclopedia of Type Strains, Phase IV (KMG-IV): sequencing the most valuable type-strain genomes for metagenomic binning, comparative biology and taxonomic classification.</title>
        <authorList>
            <person name="Goeker M."/>
        </authorList>
    </citation>
    <scope>NUCLEOTIDE SEQUENCE [LARGE SCALE GENOMIC DNA]</scope>
    <source>
        <strain evidence="3 4">DSM 25532</strain>
    </source>
</reference>
<name>A0A366HPH4_9BACT</name>
<feature type="compositionally biased region" description="Polar residues" evidence="1">
    <location>
        <begin position="301"/>
        <end position="327"/>
    </location>
</feature>
<evidence type="ECO:0000256" key="1">
    <source>
        <dbReference type="SAM" id="MobiDB-lite"/>
    </source>
</evidence>
<keyword evidence="2" id="KW-0472">Membrane</keyword>
<dbReference type="RefSeq" id="WP_113958519.1">
    <property type="nucleotide sequence ID" value="NZ_QNRR01000003.1"/>
</dbReference>
<accession>A0A366HPH4</accession>
<keyword evidence="4" id="KW-1185">Reference proteome</keyword>